<evidence type="ECO:0000256" key="2">
    <source>
        <dbReference type="ARBA" id="ARBA00023082"/>
    </source>
</evidence>
<keyword evidence="7" id="KW-1185">Reference proteome</keyword>
<accession>A0ABQ1GN28</accession>
<protein>
    <recommendedName>
        <fullName evidence="5">RNA polymerase sigma-70 domain-containing protein</fullName>
    </recommendedName>
</protein>
<dbReference type="Gene3D" id="1.10.1740.10">
    <property type="match status" value="1"/>
</dbReference>
<evidence type="ECO:0000313" key="7">
    <source>
        <dbReference type="Proteomes" id="UP000617979"/>
    </source>
</evidence>
<keyword evidence="4" id="KW-0804">Transcription</keyword>
<dbReference type="InterPro" id="IPR007630">
    <property type="entry name" value="RNA_pol_sigma70_r4"/>
</dbReference>
<gene>
    <name evidence="6" type="ORF">GCM10007416_20260</name>
</gene>
<dbReference type="InterPro" id="IPR007627">
    <property type="entry name" value="RNA_pol_sigma70_r2"/>
</dbReference>
<name>A0ABQ1GN28_9BACL</name>
<evidence type="ECO:0000256" key="3">
    <source>
        <dbReference type="ARBA" id="ARBA00023125"/>
    </source>
</evidence>
<keyword evidence="1" id="KW-0805">Transcription regulation</keyword>
<sequence>MAKPVEKVMGRDLREELVEQHQRLVYFVANQFRQSKMEWDDLVQIGFIGLIKAVDRYNPGIKKVKFSTFAFHYIRGEILHELRALKRHNPAMEVSVENVVEGGGEDDEIRLMDTLGTDPDEVETTVSNRVALEESMADLTDQEREVISFRFGKQWTQGEIAELFDVPEKRIRVIEQKAIRKLRRQMVR</sequence>
<dbReference type="PIRSF" id="PIRSF000770">
    <property type="entry name" value="RNA_pol_sigma-SigE/K"/>
    <property type="match status" value="1"/>
</dbReference>
<evidence type="ECO:0000259" key="5">
    <source>
        <dbReference type="PROSITE" id="PS00715"/>
    </source>
</evidence>
<dbReference type="InterPro" id="IPR013324">
    <property type="entry name" value="RNA_pol_sigma_r3/r4-like"/>
</dbReference>
<proteinExistence type="predicted"/>
<feature type="domain" description="RNA polymerase sigma-70" evidence="5">
    <location>
        <begin position="41"/>
        <end position="54"/>
    </location>
</feature>
<dbReference type="InterPro" id="IPR000943">
    <property type="entry name" value="RNA_pol_sigma70"/>
</dbReference>
<dbReference type="Proteomes" id="UP000617979">
    <property type="component" value="Unassembled WGS sequence"/>
</dbReference>
<dbReference type="EMBL" id="BMEX01000005">
    <property type="protein sequence ID" value="GGA47024.1"/>
    <property type="molecule type" value="Genomic_DNA"/>
</dbReference>
<dbReference type="PROSITE" id="PS00715">
    <property type="entry name" value="SIGMA70_1"/>
    <property type="match status" value="1"/>
</dbReference>
<dbReference type="NCBIfam" id="TIGR02937">
    <property type="entry name" value="sigma70-ECF"/>
    <property type="match status" value="1"/>
</dbReference>
<dbReference type="RefSeq" id="WP_009710631.1">
    <property type="nucleotide sequence ID" value="NZ_BMEX01000005.1"/>
</dbReference>
<dbReference type="PANTHER" id="PTHR30385">
    <property type="entry name" value="SIGMA FACTOR F FLAGELLAR"/>
    <property type="match status" value="1"/>
</dbReference>
<dbReference type="CDD" id="cd06171">
    <property type="entry name" value="Sigma70_r4"/>
    <property type="match status" value="1"/>
</dbReference>
<dbReference type="Pfam" id="PF04542">
    <property type="entry name" value="Sigma70_r2"/>
    <property type="match status" value="1"/>
</dbReference>
<comment type="caution">
    <text evidence="6">The sequence shown here is derived from an EMBL/GenBank/DDBJ whole genome shotgun (WGS) entry which is preliminary data.</text>
</comment>
<dbReference type="InterPro" id="IPR013325">
    <property type="entry name" value="RNA_pol_sigma_r2"/>
</dbReference>
<dbReference type="SUPFAM" id="SSF88946">
    <property type="entry name" value="Sigma2 domain of RNA polymerase sigma factors"/>
    <property type="match status" value="1"/>
</dbReference>
<dbReference type="InterPro" id="IPR014284">
    <property type="entry name" value="RNA_pol_sigma-70_dom"/>
</dbReference>
<evidence type="ECO:0000313" key="6">
    <source>
        <dbReference type="EMBL" id="GGA47024.1"/>
    </source>
</evidence>
<keyword evidence="3" id="KW-0238">DNA-binding</keyword>
<dbReference type="Pfam" id="PF04545">
    <property type="entry name" value="Sigma70_r4"/>
    <property type="match status" value="1"/>
</dbReference>
<keyword evidence="2" id="KW-0731">Sigma factor</keyword>
<dbReference type="SUPFAM" id="SSF88659">
    <property type="entry name" value="Sigma3 and sigma4 domains of RNA polymerase sigma factors"/>
    <property type="match status" value="1"/>
</dbReference>
<dbReference type="PRINTS" id="PR00046">
    <property type="entry name" value="SIGMA70FCT"/>
</dbReference>
<organism evidence="6 7">
    <name type="scientific">Kroppenstedtia guangzhouensis</name>
    <dbReference type="NCBI Taxonomy" id="1274356"/>
    <lineage>
        <taxon>Bacteria</taxon>
        <taxon>Bacillati</taxon>
        <taxon>Bacillota</taxon>
        <taxon>Bacilli</taxon>
        <taxon>Bacillales</taxon>
        <taxon>Thermoactinomycetaceae</taxon>
        <taxon>Kroppenstedtia</taxon>
    </lineage>
</organism>
<evidence type="ECO:0000256" key="1">
    <source>
        <dbReference type="ARBA" id="ARBA00023015"/>
    </source>
</evidence>
<evidence type="ECO:0000256" key="4">
    <source>
        <dbReference type="ARBA" id="ARBA00023163"/>
    </source>
</evidence>
<dbReference type="Gene3D" id="1.20.140.160">
    <property type="match status" value="1"/>
</dbReference>
<reference evidence="7" key="1">
    <citation type="journal article" date="2019" name="Int. J. Syst. Evol. Microbiol.">
        <title>The Global Catalogue of Microorganisms (GCM) 10K type strain sequencing project: providing services to taxonomists for standard genome sequencing and annotation.</title>
        <authorList>
            <consortium name="The Broad Institute Genomics Platform"/>
            <consortium name="The Broad Institute Genome Sequencing Center for Infectious Disease"/>
            <person name="Wu L."/>
            <person name="Ma J."/>
        </authorList>
    </citation>
    <scope>NUCLEOTIDE SEQUENCE [LARGE SCALE GENOMIC DNA]</scope>
    <source>
        <strain evidence="7">CGMCC 1.12404</strain>
    </source>
</reference>